<dbReference type="Pfam" id="PF13202">
    <property type="entry name" value="EF-hand_5"/>
    <property type="match status" value="1"/>
</dbReference>
<dbReference type="EMBL" id="CAJNOM010000140">
    <property type="protein sequence ID" value="CAF1126835.1"/>
    <property type="molecule type" value="Genomic_DNA"/>
</dbReference>
<dbReference type="InterPro" id="IPR002048">
    <property type="entry name" value="EF_hand_dom"/>
</dbReference>
<evidence type="ECO:0000313" key="4">
    <source>
        <dbReference type="EMBL" id="CAF1126835.1"/>
    </source>
</evidence>
<evidence type="ECO:0000313" key="5">
    <source>
        <dbReference type="Proteomes" id="UP000663832"/>
    </source>
</evidence>
<keyword evidence="1" id="KW-0106">Calcium</keyword>
<dbReference type="PROSITE" id="PS00018">
    <property type="entry name" value="EF_HAND_1"/>
    <property type="match status" value="1"/>
</dbReference>
<organism evidence="4 5">
    <name type="scientific">Adineta steineri</name>
    <dbReference type="NCBI Taxonomy" id="433720"/>
    <lineage>
        <taxon>Eukaryota</taxon>
        <taxon>Metazoa</taxon>
        <taxon>Spiralia</taxon>
        <taxon>Gnathifera</taxon>
        <taxon>Rotifera</taxon>
        <taxon>Eurotatoria</taxon>
        <taxon>Bdelloidea</taxon>
        <taxon>Adinetida</taxon>
        <taxon>Adinetidae</taxon>
        <taxon>Adineta</taxon>
    </lineage>
</organism>
<dbReference type="EMBL" id="CAJNOI010000100">
    <property type="protein sequence ID" value="CAF1059184.1"/>
    <property type="molecule type" value="Genomic_DNA"/>
</dbReference>
<dbReference type="GO" id="GO:0005509">
    <property type="term" value="F:calcium ion binding"/>
    <property type="evidence" value="ECO:0007669"/>
    <property type="project" value="InterPro"/>
</dbReference>
<protein>
    <recommendedName>
        <fullName evidence="2">EF-hand domain-containing protein</fullName>
    </recommendedName>
</protein>
<dbReference type="PROSITE" id="PS50222">
    <property type="entry name" value="EF_HAND_2"/>
    <property type="match status" value="1"/>
</dbReference>
<dbReference type="Gene3D" id="1.10.238.10">
    <property type="entry name" value="EF-hand"/>
    <property type="match status" value="1"/>
</dbReference>
<keyword evidence="5" id="KW-1185">Reference proteome</keyword>
<dbReference type="AlphaFoldDB" id="A0A814QZV9"/>
<dbReference type="InterPro" id="IPR011992">
    <property type="entry name" value="EF-hand-dom_pair"/>
</dbReference>
<name>A0A814QZV9_9BILA</name>
<evidence type="ECO:0000256" key="1">
    <source>
        <dbReference type="ARBA" id="ARBA00022837"/>
    </source>
</evidence>
<reference evidence="4" key="1">
    <citation type="submission" date="2021-02" db="EMBL/GenBank/DDBJ databases">
        <authorList>
            <person name="Nowell W R."/>
        </authorList>
    </citation>
    <scope>NUCLEOTIDE SEQUENCE</scope>
</reference>
<feature type="domain" description="EF-hand" evidence="2">
    <location>
        <begin position="1"/>
        <end position="33"/>
    </location>
</feature>
<dbReference type="Proteomes" id="UP000663832">
    <property type="component" value="Unassembled WGS sequence"/>
</dbReference>
<gene>
    <name evidence="3" type="ORF">BJG266_LOCUS19064</name>
    <name evidence="4" type="ORF">QVE165_LOCUS21711</name>
</gene>
<evidence type="ECO:0000259" key="2">
    <source>
        <dbReference type="PROSITE" id="PS50222"/>
    </source>
</evidence>
<sequence>MDYSAQFRRADTNRNGKVDQQEFRSFCGPIKQTQPGTFTKEDEEAFNNTPVVESYTYEIGLDVAWYGFVEDPYKYEQYSAGLHIINEHSYPLGIDVAYGAPDNAHKWKQYDPAGSMFYFADMNHDMQLDEIEFNYLMRSI</sequence>
<accession>A0A814QZV9</accession>
<dbReference type="OrthoDB" id="9970513at2759"/>
<evidence type="ECO:0000313" key="3">
    <source>
        <dbReference type="EMBL" id="CAF1059184.1"/>
    </source>
</evidence>
<dbReference type="Proteomes" id="UP000663877">
    <property type="component" value="Unassembled WGS sequence"/>
</dbReference>
<proteinExistence type="predicted"/>
<dbReference type="SUPFAM" id="SSF47473">
    <property type="entry name" value="EF-hand"/>
    <property type="match status" value="1"/>
</dbReference>
<dbReference type="InterPro" id="IPR018247">
    <property type="entry name" value="EF_Hand_1_Ca_BS"/>
</dbReference>
<comment type="caution">
    <text evidence="4">The sequence shown here is derived from an EMBL/GenBank/DDBJ whole genome shotgun (WGS) entry which is preliminary data.</text>
</comment>